<dbReference type="Proteomes" id="UP000067476">
    <property type="component" value="Chromosome"/>
</dbReference>
<dbReference type="STRING" id="216942.SLITO_v1c07680"/>
<dbReference type="EMBL" id="CP012357">
    <property type="protein sequence ID" value="AKX34391.1"/>
    <property type="molecule type" value="Genomic_DNA"/>
</dbReference>
<dbReference type="KEGG" id="sll:SLITO_v1c07680"/>
<proteinExistence type="predicted"/>
<dbReference type="AlphaFoldDB" id="A0A0K1W2I8"/>
<evidence type="ECO:0000313" key="1">
    <source>
        <dbReference type="EMBL" id="AKX34391.1"/>
    </source>
</evidence>
<dbReference type="RefSeq" id="WP_075058481.1">
    <property type="nucleotide sequence ID" value="NZ_CP012357.1"/>
</dbReference>
<accession>A0A0K1W2I8</accession>
<gene>
    <name evidence="1" type="ORF">SLITO_v1c07680</name>
</gene>
<evidence type="ECO:0000313" key="2">
    <source>
        <dbReference type="Proteomes" id="UP000067476"/>
    </source>
</evidence>
<keyword evidence="2" id="KW-1185">Reference proteome</keyword>
<protein>
    <submittedName>
        <fullName evidence="1">Uncharacterized protein</fullName>
    </submittedName>
</protein>
<name>A0A0K1W2I8_9MOLU</name>
<dbReference type="PATRIC" id="fig|216942.3.peg.781"/>
<reference evidence="1 2" key="1">
    <citation type="journal article" date="2015" name="Genome Announc.">
        <title>Complete Genome Sequence of Spiroplasma litorale TN-1T (DSM 21781), a Bacterium Isolated from a Green-Eyed Horsefly (Tabanus nigrovittatus).</title>
        <authorList>
            <person name="Lo W.S."/>
            <person name="Lai Y.C."/>
            <person name="Lien Y.W."/>
            <person name="Wang T.H."/>
            <person name="Kuo C.H."/>
        </authorList>
    </citation>
    <scope>NUCLEOTIDE SEQUENCE [LARGE SCALE GENOMIC DNA]</scope>
    <source>
        <strain evidence="1 2">TN-1</strain>
    </source>
</reference>
<dbReference type="OrthoDB" id="389387at2"/>
<organism evidence="1 2">
    <name type="scientific">Spiroplasma litorale</name>
    <dbReference type="NCBI Taxonomy" id="216942"/>
    <lineage>
        <taxon>Bacteria</taxon>
        <taxon>Bacillati</taxon>
        <taxon>Mycoplasmatota</taxon>
        <taxon>Mollicutes</taxon>
        <taxon>Entomoplasmatales</taxon>
        <taxon>Spiroplasmataceae</taxon>
        <taxon>Spiroplasma</taxon>
    </lineage>
</organism>
<sequence>MSDKIKVLKIVREDYDGVREDDSYDDDKFWFEEDTNITATVDFDRTIDINEIDKISKNNKISLIQNPNSNFFRPTEKTFTFNKFDLQKPKYETFSILDKSSQHKQSRIREEIINLRRATYEQEQIDKENLLNKLNVDLKLQDNFKNYKLADEQTKNDQKLYDKLATQNLYSSNEFEKEQKSLFKKDKTVTMDKVSDNEKTDKKENTENTTIINMDEIKNNFSKMRTKLRSDFQKSRFKTFLHDKDFTKDKTAFEEFKKQNNTQVFSENMTKEDQDFFSDLQKSFGKFYDKLSEDSSETNNDKKVNNESEPVVKENFEENVEIKPQKQNESVNQTINVTKLEDIDSEIPGLNKKKKGRTPITNDYEYTVSDTLDDFNKVLNNYSSKQELKDQIKSMFENKSSDTTQLLSSIVQKAKKIKNDETQKEIIQFSDFESLLDDQKYVKSIAKIAKKEKKRLKKETKK</sequence>